<feature type="domain" description="ABC3 transporter permease C-terminal" evidence="7">
    <location>
        <begin position="172"/>
        <end position="287"/>
    </location>
</feature>
<evidence type="ECO:0000256" key="6">
    <source>
        <dbReference type="SAM" id="Phobius"/>
    </source>
</evidence>
<keyword evidence="9" id="KW-1185">Reference proteome</keyword>
<dbReference type="GO" id="GO:0032153">
    <property type="term" value="C:cell division site"/>
    <property type="evidence" value="ECO:0007669"/>
    <property type="project" value="TreeGrafter"/>
</dbReference>
<evidence type="ECO:0000313" key="9">
    <source>
        <dbReference type="Proteomes" id="UP000245890"/>
    </source>
</evidence>
<dbReference type="AlphaFoldDB" id="A0A2U0SAV6"/>
<dbReference type="Proteomes" id="UP000245890">
    <property type="component" value="Unassembled WGS sequence"/>
</dbReference>
<evidence type="ECO:0000256" key="1">
    <source>
        <dbReference type="ARBA" id="ARBA00004651"/>
    </source>
</evidence>
<dbReference type="GO" id="GO:0005886">
    <property type="term" value="C:plasma membrane"/>
    <property type="evidence" value="ECO:0007669"/>
    <property type="project" value="UniProtKB-SubCell"/>
</dbReference>
<comment type="subcellular location">
    <subcellularLocation>
        <location evidence="1">Cell membrane</location>
        <topology evidence="1">Multi-pass membrane protein</topology>
    </subcellularLocation>
</comment>
<sequence length="294" mass="30532">MKGLVPQRAIDRGLLDRGHHARIMIGIMAIMLFLTVLSAALGLGVTRAVGDLDRGFAGKLVVQLVEPDARVRDARAQALVARLNAMPGVQRVVEADRERLAALLRPWLGDSGLDPDLPMPVLIDVEVPADRVSAAIAAARSVAPDVRVDRSAAWLAPVRRFLATLGAVAIGLVLVIAAAAAGVVLLVTRAGLDTHRDTIEVLHMLGSTDHQIARLFQRRIAIDTLLGGAAGAGAALALVALLQARLAQIGFGVLGGAGLGAADWGVLALLPAAFALLATAAARMAVLRALARQL</sequence>
<gene>
    <name evidence="8" type="ORF">DD559_03150</name>
</gene>
<dbReference type="InterPro" id="IPR003838">
    <property type="entry name" value="ABC3_permease_C"/>
</dbReference>
<evidence type="ECO:0000259" key="7">
    <source>
        <dbReference type="Pfam" id="PF02687"/>
    </source>
</evidence>
<evidence type="ECO:0000256" key="3">
    <source>
        <dbReference type="ARBA" id="ARBA00022692"/>
    </source>
</evidence>
<keyword evidence="3 6" id="KW-0812">Transmembrane</keyword>
<protein>
    <submittedName>
        <fullName evidence="8">Permease</fullName>
    </submittedName>
</protein>
<dbReference type="RefSeq" id="WP_116467908.1">
    <property type="nucleotide sequence ID" value="NZ_QENQ01000001.1"/>
</dbReference>
<dbReference type="PANTHER" id="PTHR47755:SF1">
    <property type="entry name" value="CELL DIVISION PROTEIN FTSX"/>
    <property type="match status" value="1"/>
</dbReference>
<evidence type="ECO:0000313" key="8">
    <source>
        <dbReference type="EMBL" id="PVX28459.1"/>
    </source>
</evidence>
<keyword evidence="2" id="KW-1003">Cell membrane</keyword>
<reference evidence="8 9" key="1">
    <citation type="submission" date="2018-05" db="EMBL/GenBank/DDBJ databases">
        <title>Description of Sphingomonas pokkalii sp nov, isolated from the rhizosphere of saline tolerant pokkali rice and its draft genome analysis.</title>
        <authorList>
            <person name="Menon R."/>
            <person name="Kumari S."/>
            <person name="Rameshkumar N."/>
        </authorList>
    </citation>
    <scope>NUCLEOTIDE SEQUENCE [LARGE SCALE GENOMIC DNA]</scope>
    <source>
        <strain evidence="8 9">L3B27</strain>
    </source>
</reference>
<dbReference type="PANTHER" id="PTHR47755">
    <property type="entry name" value="CELL DIVISION PROTEIN FTSX"/>
    <property type="match status" value="1"/>
</dbReference>
<dbReference type="InterPro" id="IPR004513">
    <property type="entry name" value="FtsX"/>
</dbReference>
<accession>A0A2U0SAV6</accession>
<evidence type="ECO:0000256" key="2">
    <source>
        <dbReference type="ARBA" id="ARBA00022475"/>
    </source>
</evidence>
<name>A0A2U0SAV6_9SPHN</name>
<evidence type="ECO:0000256" key="4">
    <source>
        <dbReference type="ARBA" id="ARBA00022989"/>
    </source>
</evidence>
<dbReference type="EMBL" id="QENQ01000001">
    <property type="protein sequence ID" value="PVX28459.1"/>
    <property type="molecule type" value="Genomic_DNA"/>
</dbReference>
<feature type="transmembrane region" description="Helical" evidence="6">
    <location>
        <begin position="264"/>
        <end position="286"/>
    </location>
</feature>
<proteinExistence type="predicted"/>
<comment type="caution">
    <text evidence="8">The sequence shown here is derived from an EMBL/GenBank/DDBJ whole genome shotgun (WGS) entry which is preliminary data.</text>
</comment>
<organism evidence="8 9">
    <name type="scientific">Sphingomonas pokkalii</name>
    <dbReference type="NCBI Taxonomy" id="2175090"/>
    <lineage>
        <taxon>Bacteria</taxon>
        <taxon>Pseudomonadati</taxon>
        <taxon>Pseudomonadota</taxon>
        <taxon>Alphaproteobacteria</taxon>
        <taxon>Sphingomonadales</taxon>
        <taxon>Sphingomonadaceae</taxon>
        <taxon>Sphingomonas</taxon>
    </lineage>
</organism>
<dbReference type="Pfam" id="PF02687">
    <property type="entry name" value="FtsX"/>
    <property type="match status" value="1"/>
</dbReference>
<dbReference type="OrthoDB" id="8478373at2"/>
<keyword evidence="4 6" id="KW-1133">Transmembrane helix</keyword>
<feature type="transmembrane region" description="Helical" evidence="6">
    <location>
        <begin position="21"/>
        <end position="45"/>
    </location>
</feature>
<keyword evidence="5 6" id="KW-0472">Membrane</keyword>
<dbReference type="GO" id="GO:0051301">
    <property type="term" value="P:cell division"/>
    <property type="evidence" value="ECO:0007669"/>
    <property type="project" value="InterPro"/>
</dbReference>
<feature type="transmembrane region" description="Helical" evidence="6">
    <location>
        <begin position="161"/>
        <end position="187"/>
    </location>
</feature>
<evidence type="ECO:0000256" key="5">
    <source>
        <dbReference type="ARBA" id="ARBA00023136"/>
    </source>
</evidence>
<feature type="transmembrane region" description="Helical" evidence="6">
    <location>
        <begin position="220"/>
        <end position="244"/>
    </location>
</feature>